<dbReference type="STRING" id="1051891.A0A0C3L1W1"/>
<dbReference type="HOGENOM" id="CLU_050104_0_0_1"/>
<dbReference type="Gene3D" id="3.60.130.30">
    <property type="match status" value="1"/>
</dbReference>
<dbReference type="OrthoDB" id="3249298at2759"/>
<dbReference type="AlphaFoldDB" id="A0A0C3L1W1"/>
<evidence type="ECO:0000313" key="2">
    <source>
        <dbReference type="EMBL" id="KIO27733.1"/>
    </source>
</evidence>
<proteinExistence type="predicted"/>
<protein>
    <submittedName>
        <fullName evidence="2">Uncharacterized protein</fullName>
    </submittedName>
</protein>
<feature type="compositionally biased region" description="Polar residues" evidence="1">
    <location>
        <begin position="30"/>
        <end position="41"/>
    </location>
</feature>
<organism evidence="2 3">
    <name type="scientific">Tulasnella calospora MUT 4182</name>
    <dbReference type="NCBI Taxonomy" id="1051891"/>
    <lineage>
        <taxon>Eukaryota</taxon>
        <taxon>Fungi</taxon>
        <taxon>Dikarya</taxon>
        <taxon>Basidiomycota</taxon>
        <taxon>Agaricomycotina</taxon>
        <taxon>Agaricomycetes</taxon>
        <taxon>Cantharellales</taxon>
        <taxon>Tulasnellaceae</taxon>
        <taxon>Tulasnella</taxon>
    </lineage>
</organism>
<reference evidence="3" key="2">
    <citation type="submission" date="2015-01" db="EMBL/GenBank/DDBJ databases">
        <title>Evolutionary Origins and Diversification of the Mycorrhizal Mutualists.</title>
        <authorList>
            <consortium name="DOE Joint Genome Institute"/>
            <consortium name="Mycorrhizal Genomics Consortium"/>
            <person name="Kohler A."/>
            <person name="Kuo A."/>
            <person name="Nagy L.G."/>
            <person name="Floudas D."/>
            <person name="Copeland A."/>
            <person name="Barry K.W."/>
            <person name="Cichocki N."/>
            <person name="Veneault-Fourrey C."/>
            <person name="LaButti K."/>
            <person name="Lindquist E.A."/>
            <person name="Lipzen A."/>
            <person name="Lundell T."/>
            <person name="Morin E."/>
            <person name="Murat C."/>
            <person name="Riley R."/>
            <person name="Ohm R."/>
            <person name="Sun H."/>
            <person name="Tunlid A."/>
            <person name="Henrissat B."/>
            <person name="Grigoriev I.V."/>
            <person name="Hibbett D.S."/>
            <person name="Martin F."/>
        </authorList>
    </citation>
    <scope>NUCLEOTIDE SEQUENCE [LARGE SCALE GENOMIC DNA]</scope>
    <source>
        <strain evidence="3">MUT 4182</strain>
    </source>
</reference>
<reference evidence="2 3" key="1">
    <citation type="submission" date="2014-04" db="EMBL/GenBank/DDBJ databases">
        <authorList>
            <consortium name="DOE Joint Genome Institute"/>
            <person name="Kuo A."/>
            <person name="Girlanda M."/>
            <person name="Perotto S."/>
            <person name="Kohler A."/>
            <person name="Nagy L.G."/>
            <person name="Floudas D."/>
            <person name="Copeland A."/>
            <person name="Barry K.W."/>
            <person name="Cichocki N."/>
            <person name="Veneault-Fourrey C."/>
            <person name="LaButti K."/>
            <person name="Lindquist E.A."/>
            <person name="Lipzen A."/>
            <person name="Lundell T."/>
            <person name="Morin E."/>
            <person name="Murat C."/>
            <person name="Sun H."/>
            <person name="Tunlid A."/>
            <person name="Henrissat B."/>
            <person name="Grigoriev I.V."/>
            <person name="Hibbett D.S."/>
            <person name="Martin F."/>
            <person name="Nordberg H.P."/>
            <person name="Cantor M.N."/>
            <person name="Hua S.X."/>
        </authorList>
    </citation>
    <scope>NUCLEOTIDE SEQUENCE [LARGE SCALE GENOMIC DNA]</scope>
    <source>
        <strain evidence="2 3">MUT 4182</strain>
    </source>
</reference>
<evidence type="ECO:0000256" key="1">
    <source>
        <dbReference type="SAM" id="MobiDB-lite"/>
    </source>
</evidence>
<name>A0A0C3L1W1_9AGAM</name>
<dbReference type="EMBL" id="KN823004">
    <property type="protein sequence ID" value="KIO27733.1"/>
    <property type="molecule type" value="Genomic_DNA"/>
</dbReference>
<accession>A0A0C3L1W1</accession>
<keyword evidence="3" id="KW-1185">Reference proteome</keyword>
<sequence length="444" mass="48901">MSFWASKLAKPLPRISGPQPMAPSSRFHPYTQSPDPQQFTHPNWDRRGDLEEGEIRVGQKRGIRSAQAVMARAGKGVAKHLKTGVVPKFAEVVPPSVSQLFPNGRVTYKKVNESLQGINIDTSKMPVVGLDPGPFYLFEEVLSDGDSTSAFNPSASVLPATSQSASLGPGKAQPSRPILLARLQATVNPKAAAELVRLQEAMQHRGVAGERCRRDAAPAIHAPVWQKTKQVPYIIAKVRDLSSEDKVALNEFCGIIRDHVGEPVMAFFKEAMPDYAFALKRIHRYKCMALVDNDPLLPDIDLGPAFVTAAFKKGGCLNNHGDPDHKRTWAVVITGGDYTGGEFCLPHMQKRVHLPPGSILIVKASTLVHSTSLFLGDRYVVTGFIDWNLASAAGIDTAEFWSLSDEEYDEWVGKRLEPKVASYKKDEERRLRNQAKNSDRLSNC</sequence>
<evidence type="ECO:0000313" key="3">
    <source>
        <dbReference type="Proteomes" id="UP000054248"/>
    </source>
</evidence>
<feature type="region of interest" description="Disordered" evidence="1">
    <location>
        <begin position="1"/>
        <end position="47"/>
    </location>
</feature>
<dbReference type="Proteomes" id="UP000054248">
    <property type="component" value="Unassembled WGS sequence"/>
</dbReference>
<gene>
    <name evidence="2" type="ORF">M407DRAFT_23045</name>
</gene>